<reference evidence="1 2" key="1">
    <citation type="submission" date="2013-01" db="EMBL/GenBank/DDBJ databases">
        <authorList>
            <person name="Harkins D.M."/>
            <person name="Durkin A.S."/>
            <person name="Brinkac L.M."/>
            <person name="Haft D.H."/>
            <person name="Selengut J.D."/>
            <person name="Sanka R."/>
            <person name="DePew J."/>
            <person name="Purushe J."/>
            <person name="Peacock S.J."/>
            <person name="Thaipadungpanit J."/>
            <person name="Wuthiekanun V.W."/>
            <person name="Day N.P."/>
            <person name="Vinetz J.M."/>
            <person name="Sutton G.G."/>
            <person name="Nierman W.C."/>
            <person name="Fouts D.E."/>
        </authorList>
    </citation>
    <scope>NUCLEOTIDE SEQUENCE [LARGE SCALE GENOMIC DNA]</scope>
    <source>
        <strain evidence="1 2">FPW1039</strain>
    </source>
</reference>
<accession>A0A0F6IEG5</accession>
<dbReference type="Proteomes" id="UP000012164">
    <property type="component" value="Unassembled WGS sequence"/>
</dbReference>
<evidence type="ECO:0000313" key="2">
    <source>
        <dbReference type="Proteomes" id="UP000012164"/>
    </source>
</evidence>
<evidence type="ECO:0000313" key="1">
    <source>
        <dbReference type="EMBL" id="EMJ36440.1"/>
    </source>
</evidence>
<organism evidence="1 2">
    <name type="scientific">Leptospira interrogans str. FPW1039</name>
    <dbReference type="NCBI Taxonomy" id="1193040"/>
    <lineage>
        <taxon>Bacteria</taxon>
        <taxon>Pseudomonadati</taxon>
        <taxon>Spirochaetota</taxon>
        <taxon>Spirochaetia</taxon>
        <taxon>Leptospirales</taxon>
        <taxon>Leptospiraceae</taxon>
        <taxon>Leptospira</taxon>
    </lineage>
</organism>
<name>A0A0F6IEG5_LEPIR</name>
<gene>
    <name evidence="1" type="ORF">LEP1GSC079_4813</name>
</gene>
<comment type="caution">
    <text evidence="1">The sequence shown here is derived from an EMBL/GenBank/DDBJ whole genome shotgun (WGS) entry which is preliminary data.</text>
</comment>
<sequence length="137" mass="15836">MGNVRRGDVGFSKGCPESWLTSPTYIYISMFNMSEIAFSPNCSMQEALIDSTTGFFMTGFDDYITKPDQFYNPPPVPLWMAIHSHSNCPRSRIDLLRRMHMFWSYHSIRPKARAECYSKSRSITFCSGMQTTYILRS</sequence>
<proteinExistence type="predicted"/>
<dbReference type="EMBL" id="AKWR02000125">
    <property type="protein sequence ID" value="EMJ36440.1"/>
    <property type="molecule type" value="Genomic_DNA"/>
</dbReference>
<dbReference type="AlphaFoldDB" id="A0A0F6IEG5"/>
<protein>
    <submittedName>
        <fullName evidence="1">Uncharacterized protein</fullName>
    </submittedName>
</protein>